<evidence type="ECO:0000256" key="10">
    <source>
        <dbReference type="ARBA" id="ARBA00023033"/>
    </source>
</evidence>
<keyword evidence="10" id="KW-0503">Monooxygenase</keyword>
<evidence type="ECO:0000256" key="8">
    <source>
        <dbReference type="ARBA" id="ARBA00023002"/>
    </source>
</evidence>
<comment type="similarity">
    <text evidence="4">Belongs to the biopterin-dependent aromatic amino acid hydroxylase family.</text>
</comment>
<evidence type="ECO:0000256" key="2">
    <source>
        <dbReference type="ARBA" id="ARBA00001954"/>
    </source>
</evidence>
<dbReference type="GO" id="GO:0004505">
    <property type="term" value="F:phenylalanine 4-monooxygenase activity"/>
    <property type="evidence" value="ECO:0007669"/>
    <property type="project" value="UniProtKB-EC"/>
</dbReference>
<dbReference type="PROSITE" id="PS51410">
    <property type="entry name" value="BH4_AAA_HYDROXYL_2"/>
    <property type="match status" value="1"/>
</dbReference>
<evidence type="ECO:0000256" key="7">
    <source>
        <dbReference type="ARBA" id="ARBA00022723"/>
    </source>
</evidence>
<dbReference type="InterPro" id="IPR005960">
    <property type="entry name" value="Phe-4-hydroxylase_mono"/>
</dbReference>
<dbReference type="CDD" id="cd03348">
    <property type="entry name" value="pro_PheOH"/>
    <property type="match status" value="1"/>
</dbReference>
<dbReference type="InterPro" id="IPR036329">
    <property type="entry name" value="Aro-AA_hydroxylase_C_sf"/>
</dbReference>
<dbReference type="AlphaFoldDB" id="A0A916IPH8"/>
<evidence type="ECO:0000256" key="11">
    <source>
        <dbReference type="ARBA" id="ARBA00023232"/>
    </source>
</evidence>
<dbReference type="RefSeq" id="WP_211946054.1">
    <property type="nucleotide sequence ID" value="NZ_CAJPUY010000003.1"/>
</dbReference>
<dbReference type="InterPro" id="IPR036951">
    <property type="entry name" value="ArAA_hydroxylase_sf"/>
</dbReference>
<evidence type="ECO:0000259" key="14">
    <source>
        <dbReference type="PROSITE" id="PS51410"/>
    </source>
</evidence>
<dbReference type="PANTHER" id="PTHR11473:SF24">
    <property type="entry name" value="PHENYLALANINE-4-HYDROXYLASE"/>
    <property type="match status" value="1"/>
</dbReference>
<evidence type="ECO:0000256" key="5">
    <source>
        <dbReference type="ARBA" id="ARBA00011995"/>
    </source>
</evidence>
<keyword evidence="7 13" id="KW-0479">Metal-binding</keyword>
<evidence type="ECO:0000256" key="6">
    <source>
        <dbReference type="ARBA" id="ARBA00020276"/>
    </source>
</evidence>
<comment type="caution">
    <text evidence="15">The sequence shown here is derived from an EMBL/GenBank/DDBJ whole genome shotgun (WGS) entry which is preliminary data.</text>
</comment>
<proteinExistence type="inferred from homology"/>
<gene>
    <name evidence="15" type="primary">phhA</name>
    <name evidence="15" type="ORF">LMG31506_01051</name>
</gene>
<evidence type="ECO:0000313" key="15">
    <source>
        <dbReference type="EMBL" id="CAG2132569.1"/>
    </source>
</evidence>
<feature type="binding site" evidence="13">
    <location>
        <position position="162"/>
    </location>
    <ligand>
        <name>Fe cation</name>
        <dbReference type="ChEBI" id="CHEBI:24875"/>
    </ligand>
</feature>
<feature type="binding site" evidence="13">
    <location>
        <position position="157"/>
    </location>
    <ligand>
        <name>Fe cation</name>
        <dbReference type="ChEBI" id="CHEBI:24875"/>
    </ligand>
</feature>
<dbReference type="Proteomes" id="UP000672934">
    <property type="component" value="Unassembled WGS sequence"/>
</dbReference>
<name>A0A916IPH8_9BURK</name>
<dbReference type="InterPro" id="IPR018301">
    <property type="entry name" value="ArAA_hydroxylase_Fe/CU_BS"/>
</dbReference>
<evidence type="ECO:0000256" key="4">
    <source>
        <dbReference type="ARBA" id="ARBA00009712"/>
    </source>
</evidence>
<sequence length="316" mass="35699">MSAIASAPAQEASGQFDGAFQGTMTDKLREQFDAGLLSGQELRPDFTIAQPVHRYTSTDHAIWRKLYERQASMLRGRVSNEFLQGLATLGMEKDRVPEFDQLNETLMRATGWQVVAVPGLVPDEVFFDHLANRRFPASWWMRKPEQLDYLQEPDCFHDVFGHVPLLINPVFADYMEAYGKGGLKAAGLGALDMLARLYWYTVEFGLIRTPEGLRIYGAGILSSQGESIYSLDSASPNRIGFDVRRIMRTRYRIDTFQKTYFVIDNFEQLFDATRPDFAPLYQELRDLPTLGAGDVAEGDQVLNVGTREGWGDSDDI</sequence>
<dbReference type="EMBL" id="CAJPUY010000003">
    <property type="protein sequence ID" value="CAG2132569.1"/>
    <property type="molecule type" value="Genomic_DNA"/>
</dbReference>
<keyword evidence="16" id="KW-1185">Reference proteome</keyword>
<feature type="domain" description="Biopterin-dependent aromatic amino acid hydroxylase family profile" evidence="14">
    <location>
        <begin position="1"/>
        <end position="316"/>
    </location>
</feature>
<comment type="catalytic activity">
    <reaction evidence="1">
        <text>(6R)-L-erythro-5,6,7,8-tetrahydrobiopterin + L-phenylalanine + O2 = (4aS,6R)-4a-hydroxy-L-erythro-5,6,7,8-tetrahydrobiopterin + L-tyrosine</text>
        <dbReference type="Rhea" id="RHEA:20273"/>
        <dbReference type="ChEBI" id="CHEBI:15379"/>
        <dbReference type="ChEBI" id="CHEBI:15642"/>
        <dbReference type="ChEBI" id="CHEBI:58095"/>
        <dbReference type="ChEBI" id="CHEBI:58315"/>
        <dbReference type="ChEBI" id="CHEBI:59560"/>
        <dbReference type="EC" id="1.14.16.1"/>
    </reaction>
</comment>
<keyword evidence="8 15" id="KW-0560">Oxidoreductase</keyword>
<dbReference type="NCBIfam" id="NF008877">
    <property type="entry name" value="PRK11913.1-2"/>
    <property type="match status" value="1"/>
</dbReference>
<dbReference type="PROSITE" id="PS00367">
    <property type="entry name" value="BH4_AAA_HYDROXYL_1"/>
    <property type="match status" value="1"/>
</dbReference>
<dbReference type="EC" id="1.14.16.1" evidence="5"/>
<evidence type="ECO:0000256" key="3">
    <source>
        <dbReference type="ARBA" id="ARBA00005088"/>
    </source>
</evidence>
<evidence type="ECO:0000256" key="1">
    <source>
        <dbReference type="ARBA" id="ARBA00001060"/>
    </source>
</evidence>
<dbReference type="GO" id="GO:0005506">
    <property type="term" value="F:iron ion binding"/>
    <property type="evidence" value="ECO:0007669"/>
    <property type="project" value="InterPro"/>
</dbReference>
<keyword evidence="9 13" id="KW-0408">Iron</keyword>
<evidence type="ECO:0000313" key="16">
    <source>
        <dbReference type="Proteomes" id="UP000672934"/>
    </source>
</evidence>
<dbReference type="Pfam" id="PF00351">
    <property type="entry name" value="Biopterin_H"/>
    <property type="match status" value="1"/>
</dbReference>
<dbReference type="PANTHER" id="PTHR11473">
    <property type="entry name" value="AROMATIC AMINO ACID HYDROXYLASE"/>
    <property type="match status" value="1"/>
</dbReference>
<accession>A0A916IPH8</accession>
<comment type="pathway">
    <text evidence="3">Amino-acid degradation; L-phenylalanine degradation; acetoacetate and fumarate from L-phenylalanine: step 1/6.</text>
</comment>
<evidence type="ECO:0000256" key="9">
    <source>
        <dbReference type="ARBA" id="ARBA00023004"/>
    </source>
</evidence>
<dbReference type="InterPro" id="IPR019774">
    <property type="entry name" value="Aromatic-AA_hydroxylase_C"/>
</dbReference>
<dbReference type="InterPro" id="IPR001273">
    <property type="entry name" value="ArAA_hydroxylase"/>
</dbReference>
<dbReference type="PRINTS" id="PR00372">
    <property type="entry name" value="FYWHYDRXLASE"/>
</dbReference>
<comment type="cofactor">
    <cofactor evidence="2 13">
        <name>Fe(2+)</name>
        <dbReference type="ChEBI" id="CHEBI:29033"/>
    </cofactor>
</comment>
<feature type="binding site" evidence="13">
    <location>
        <position position="203"/>
    </location>
    <ligand>
        <name>Fe cation</name>
        <dbReference type="ChEBI" id="CHEBI:24875"/>
    </ligand>
</feature>
<keyword evidence="11" id="KW-0585">Phenylalanine catabolism</keyword>
<dbReference type="SUPFAM" id="SSF56534">
    <property type="entry name" value="Aromatic aminoacid monoxygenases, catalytic and oligomerization domains"/>
    <property type="match status" value="1"/>
</dbReference>
<evidence type="ECO:0000256" key="12">
    <source>
        <dbReference type="ARBA" id="ARBA00029922"/>
    </source>
</evidence>
<organism evidence="15 16">
    <name type="scientific">Cupriavidus yeoncheonensis</name>
    <dbReference type="NCBI Taxonomy" id="1462994"/>
    <lineage>
        <taxon>Bacteria</taxon>
        <taxon>Pseudomonadati</taxon>
        <taxon>Pseudomonadota</taxon>
        <taxon>Betaproteobacteria</taxon>
        <taxon>Burkholderiales</taxon>
        <taxon>Burkholderiaceae</taxon>
        <taxon>Cupriavidus</taxon>
    </lineage>
</organism>
<reference evidence="15" key="1">
    <citation type="submission" date="2021-03" db="EMBL/GenBank/DDBJ databases">
        <authorList>
            <person name="Peeters C."/>
        </authorList>
    </citation>
    <scope>NUCLEOTIDE SEQUENCE</scope>
    <source>
        <strain evidence="15">LMG 31506</strain>
    </source>
</reference>
<evidence type="ECO:0000256" key="13">
    <source>
        <dbReference type="PIRSR" id="PIRSR601273-2"/>
    </source>
</evidence>
<dbReference type="NCBIfam" id="TIGR01267">
    <property type="entry name" value="Phe4hydrox_mono"/>
    <property type="match status" value="1"/>
</dbReference>
<dbReference type="GO" id="GO:0006559">
    <property type="term" value="P:L-phenylalanine catabolic process"/>
    <property type="evidence" value="ECO:0007669"/>
    <property type="project" value="UniProtKB-KW"/>
</dbReference>
<protein>
    <recommendedName>
        <fullName evidence="6">Phenylalanine-4-hydroxylase</fullName>
        <ecNumber evidence="5">1.14.16.1</ecNumber>
    </recommendedName>
    <alternativeName>
        <fullName evidence="12">Phe-4-monooxygenase</fullName>
    </alternativeName>
</protein>
<dbReference type="Gene3D" id="1.10.800.10">
    <property type="entry name" value="Aromatic amino acid hydroxylase"/>
    <property type="match status" value="1"/>
</dbReference>